<keyword evidence="2" id="KW-1185">Reference proteome</keyword>
<evidence type="ECO:0000313" key="1">
    <source>
        <dbReference type="EMBL" id="QIK39551.1"/>
    </source>
</evidence>
<reference evidence="1 2" key="1">
    <citation type="submission" date="2020-03" db="EMBL/GenBank/DDBJ databases">
        <title>Complete genome sequence of Monaibacterium sp. ALG8 with diverse plasmids.</title>
        <authorList>
            <person name="Sun C."/>
        </authorList>
    </citation>
    <scope>NUCLEOTIDE SEQUENCE [LARGE SCALE GENOMIC DNA]</scope>
    <source>
        <strain evidence="1 2">ALG8</strain>
    </source>
</reference>
<sequence>MKKYLLIALLAGCVAEPEVVAVAPVEPEPVVEPRRQFTDDNIPYDLTAGADLTAIPDYWVEIFCTLPWESRAEPFTGVEQWNPCLRPDMFGDGARTQVAAENTETQKPPEALDLADPMASALTRPAPSAQPVSDQVVPDQVIAEPMPSAFDIAPDPTLFLNPDGSFSRRSQ</sequence>
<name>A0A6G7VHQ5_9RHOB</name>
<proteinExistence type="predicted"/>
<organism evidence="1 2">
    <name type="scientific">Pontivivens nitratireducens</name>
    <dbReference type="NCBI Taxonomy" id="2758038"/>
    <lineage>
        <taxon>Bacteria</taxon>
        <taxon>Pseudomonadati</taxon>
        <taxon>Pseudomonadota</taxon>
        <taxon>Alphaproteobacteria</taxon>
        <taxon>Rhodobacterales</taxon>
        <taxon>Paracoccaceae</taxon>
        <taxon>Pontivivens</taxon>
    </lineage>
</organism>
<protein>
    <submittedName>
        <fullName evidence="1">Uncharacterized protein</fullName>
    </submittedName>
</protein>
<accession>A0A6G7VHQ5</accession>
<dbReference type="EMBL" id="CP049811">
    <property type="protein sequence ID" value="QIK39551.1"/>
    <property type="molecule type" value="Genomic_DNA"/>
</dbReference>
<gene>
    <name evidence="1" type="ORF">G8E03_01495</name>
</gene>
<dbReference type="AlphaFoldDB" id="A0A6G7VHQ5"/>
<dbReference type="Proteomes" id="UP000500791">
    <property type="component" value="Chromosome"/>
</dbReference>
<evidence type="ECO:0000313" key="2">
    <source>
        <dbReference type="Proteomes" id="UP000500791"/>
    </source>
</evidence>
<dbReference type="RefSeq" id="WP_166187825.1">
    <property type="nucleotide sequence ID" value="NZ_CP049811.1"/>
</dbReference>
<dbReference type="KEGG" id="mon:G8E03_01495"/>